<dbReference type="eggNOG" id="ENOG502ZANQ">
    <property type="taxonomic scope" value="Bacteria"/>
</dbReference>
<comment type="caution">
    <text evidence="1">The sequence shown here is derived from an EMBL/GenBank/DDBJ whole genome shotgun (WGS) entry which is preliminary data.</text>
</comment>
<dbReference type="OrthoDB" id="1905338at2"/>
<dbReference type="Pfam" id="PF14190">
    <property type="entry name" value="DUF4313"/>
    <property type="match status" value="1"/>
</dbReference>
<reference evidence="2 4" key="3">
    <citation type="submission" date="2017-07" db="EMBL/GenBank/DDBJ databases">
        <title>Prevalence of linear plasmids in Cutibacterium (Propionibacterium) acnes isolates obtained from prostatic tissue.</title>
        <authorList>
            <person name="Davidsson S."/>
            <person name="Carlsson J."/>
            <person name="Molling P."/>
            <person name="Andren O."/>
            <person name="Andersson S.-O."/>
            <person name="Brzuszkiewicz E."/>
            <person name="Poehlein A."/>
            <person name="Al-Zeer M."/>
            <person name="Brinkmann V."/>
            <person name="Scavenius C."/>
            <person name="Nazipi S."/>
            <person name="Soderquist B."/>
            <person name="Bruggemann H."/>
        </authorList>
    </citation>
    <scope>NUCLEOTIDE SEQUENCE [LARGE SCALE GENOMIC DNA]</scope>
    <source>
        <strain evidence="2 4">DSM 753</strain>
    </source>
</reference>
<evidence type="ECO:0000313" key="4">
    <source>
        <dbReference type="Proteomes" id="UP000220611"/>
    </source>
</evidence>
<reference evidence="1 3" key="1">
    <citation type="submission" date="2007-08" db="EMBL/GenBank/DDBJ databases">
        <title>Draft genome sequence of Clostridium leptum (DSM 753).</title>
        <authorList>
            <person name="Sudarsanam P."/>
            <person name="Ley R."/>
            <person name="Guruge J."/>
            <person name="Turnbaugh P.J."/>
            <person name="Mahowald M."/>
            <person name="Liep D."/>
            <person name="Gordon J."/>
        </authorList>
    </citation>
    <scope>NUCLEOTIDE SEQUENCE [LARGE SCALE GENOMIC DNA]</scope>
    <source>
        <strain evidence="1 3">DSM 753</strain>
    </source>
</reference>
<gene>
    <name evidence="2" type="ORF">CH238_12320</name>
    <name evidence="1" type="ORF">CLOLEP_00821</name>
</gene>
<name>A7VQJ1_9FIRM</name>
<reference evidence="1 3" key="2">
    <citation type="submission" date="2007-08" db="EMBL/GenBank/DDBJ databases">
        <authorList>
            <person name="Fulton L."/>
            <person name="Clifton S."/>
            <person name="Fulton B."/>
            <person name="Xu J."/>
            <person name="Minx P."/>
            <person name="Pepin K.H."/>
            <person name="Johnson M."/>
            <person name="Thiruvilangam P."/>
            <person name="Bhonagiri V."/>
            <person name="Nash W.E."/>
            <person name="Wang C."/>
            <person name="Mardis E.R."/>
            <person name="Wilson R.K."/>
        </authorList>
    </citation>
    <scope>NUCLEOTIDE SEQUENCE [LARGE SCALE GENOMIC DNA]</scope>
    <source>
        <strain evidence="1 3">DSM 753</strain>
    </source>
</reference>
<sequence>MNQKYFCGVSISGMDKYIHAYFEATPESIASFICTYRANRKTAVCTIDGKPFLTAKYGLIDIMPDQKYFAEKLRPILIPIQHGAISIPPMKAVPQEVAEAESCPKPDWNYLRWDGYSDEKYQAILDGSGLLDWEQDGEIHKIELQVSHYMDQNNLDIKMVCWDSGELEFWKSLTVNLKGQRDKNCAFVDSSLKDNLPQWMSGNGLAKHTGLIVQYGPDIYSEYLFNAKRLRELDAKGYEDYSKLYDGNRTRRQQKRRERER</sequence>
<protein>
    <submittedName>
        <fullName evidence="2">DUF4313 domain-containing protein</fullName>
    </submittedName>
</protein>
<dbReference type="InterPro" id="IPR025462">
    <property type="entry name" value="DUF4313"/>
</dbReference>
<evidence type="ECO:0000313" key="2">
    <source>
        <dbReference type="EMBL" id="PEQ23752.1"/>
    </source>
</evidence>
<dbReference type="EMBL" id="NOXF01000011">
    <property type="protein sequence ID" value="PEQ23752.1"/>
    <property type="molecule type" value="Genomic_DNA"/>
</dbReference>
<dbReference type="EMBL" id="ABCB02000015">
    <property type="protein sequence ID" value="EDO62402.1"/>
    <property type="molecule type" value="Genomic_DNA"/>
</dbReference>
<proteinExistence type="predicted"/>
<organism evidence="1 3">
    <name type="scientific">[Clostridium] leptum DSM 753</name>
    <dbReference type="NCBI Taxonomy" id="428125"/>
    <lineage>
        <taxon>Bacteria</taxon>
        <taxon>Bacillati</taxon>
        <taxon>Bacillota</taxon>
        <taxon>Clostridia</taxon>
        <taxon>Eubacteriales</taxon>
        <taxon>Oscillospiraceae</taxon>
        <taxon>Oscillospiraceae incertae sedis</taxon>
    </lineage>
</organism>
<dbReference type="Proteomes" id="UP000220611">
    <property type="component" value="Unassembled WGS sequence"/>
</dbReference>
<dbReference type="AlphaFoldDB" id="A7VQJ1"/>
<accession>A7VQJ1</accession>
<dbReference type="HOGENOM" id="CLU_1105830_0_0_9"/>
<dbReference type="Proteomes" id="UP000003490">
    <property type="component" value="Unassembled WGS sequence"/>
</dbReference>
<keyword evidence="4" id="KW-1185">Reference proteome</keyword>
<evidence type="ECO:0000313" key="1">
    <source>
        <dbReference type="EMBL" id="EDO62402.1"/>
    </source>
</evidence>
<evidence type="ECO:0000313" key="3">
    <source>
        <dbReference type="Proteomes" id="UP000003490"/>
    </source>
</evidence>